<dbReference type="InterPro" id="IPR013785">
    <property type="entry name" value="Aldolase_TIM"/>
</dbReference>
<dbReference type="PROSITE" id="PS00156">
    <property type="entry name" value="OMPDECASE"/>
    <property type="match status" value="1"/>
</dbReference>
<feature type="binding site" evidence="9 11">
    <location>
        <position position="116"/>
    </location>
    <ligand>
        <name>substrate</name>
    </ligand>
</feature>
<dbReference type="GO" id="GO:0006207">
    <property type="term" value="P:'de novo' pyrimidine nucleobase biosynthetic process"/>
    <property type="evidence" value="ECO:0007669"/>
    <property type="project" value="InterPro"/>
</dbReference>
<sequence length="233" mass="25642">MKDVIIALDFRNREEVLTFLDRFQEPVYVKVGKELFYAEGPSIVREIKALGHKVFLDLKFHDIPNTVQGAVRSAAGLDADMLNLHAMGGGEMMRGAMKELEGREKKPLLIAVTVLTSMDEKTLKSELHVSLSLEEEVLSLASLTKKSGLQGVVCSALEVPKLKKALGEDFLTITPGIRPKESASGDQKRVVTPAMARELGSDYIVVGRPITKAENPYAAYLKIRAEFMGGERI</sequence>
<evidence type="ECO:0000256" key="6">
    <source>
        <dbReference type="ARBA" id="ARBA00023239"/>
    </source>
</evidence>
<proteinExistence type="inferred from homology"/>
<dbReference type="EC" id="4.1.1.23" evidence="9"/>
<dbReference type="InterPro" id="IPR018089">
    <property type="entry name" value="OMPdecase_AS"/>
</dbReference>
<dbReference type="GO" id="GO:0044205">
    <property type="term" value="P:'de novo' UMP biosynthetic process"/>
    <property type="evidence" value="ECO:0007669"/>
    <property type="project" value="UniProtKB-UniRule"/>
</dbReference>
<dbReference type="FunFam" id="3.20.20.70:FF:000015">
    <property type="entry name" value="Orotidine 5'-phosphate decarboxylase"/>
    <property type="match status" value="1"/>
</dbReference>
<keyword evidence="15" id="KW-1185">Reference proteome</keyword>
<dbReference type="Proteomes" id="UP000664218">
    <property type="component" value="Unassembled WGS sequence"/>
</dbReference>
<feature type="binding site" evidence="9 11">
    <location>
        <position position="187"/>
    </location>
    <ligand>
        <name>substrate</name>
    </ligand>
</feature>
<evidence type="ECO:0000256" key="10">
    <source>
        <dbReference type="PIRSR" id="PIRSR614732-1"/>
    </source>
</evidence>
<comment type="catalytic activity">
    <reaction evidence="7 9 12">
        <text>orotidine 5'-phosphate + H(+) = UMP + CO2</text>
        <dbReference type="Rhea" id="RHEA:11596"/>
        <dbReference type="ChEBI" id="CHEBI:15378"/>
        <dbReference type="ChEBI" id="CHEBI:16526"/>
        <dbReference type="ChEBI" id="CHEBI:57538"/>
        <dbReference type="ChEBI" id="CHEBI:57865"/>
        <dbReference type="EC" id="4.1.1.23"/>
    </reaction>
</comment>
<feature type="binding site" evidence="9 11">
    <location>
        <position position="208"/>
    </location>
    <ligand>
        <name>substrate</name>
    </ligand>
</feature>
<dbReference type="InterPro" id="IPR047596">
    <property type="entry name" value="OMPdecase_bac"/>
</dbReference>
<protein>
    <recommendedName>
        <fullName evidence="9">Orotidine 5'-phosphate decarboxylase</fullName>
        <ecNumber evidence="9">4.1.1.23</ecNumber>
    </recommendedName>
    <alternativeName>
        <fullName evidence="9">OMP decarboxylase</fullName>
        <shortName evidence="9">OMPDCase</shortName>
        <shortName evidence="9">OMPdecase</shortName>
    </alternativeName>
</protein>
<dbReference type="GO" id="GO:0004590">
    <property type="term" value="F:orotidine-5'-phosphate decarboxylase activity"/>
    <property type="evidence" value="ECO:0007669"/>
    <property type="project" value="UniProtKB-UniRule"/>
</dbReference>
<feature type="binding site" evidence="9 11">
    <location>
        <position position="207"/>
    </location>
    <ligand>
        <name>substrate</name>
    </ligand>
</feature>
<dbReference type="InterPro" id="IPR014732">
    <property type="entry name" value="OMPdecase"/>
</dbReference>
<dbReference type="PANTHER" id="PTHR32119">
    <property type="entry name" value="OROTIDINE 5'-PHOSPHATE DECARBOXYLASE"/>
    <property type="match status" value="1"/>
</dbReference>
<name>A0A939H9C8_9CLOT</name>
<dbReference type="Gene3D" id="3.20.20.70">
    <property type="entry name" value="Aldolase class I"/>
    <property type="match status" value="1"/>
</dbReference>
<dbReference type="SMART" id="SM00934">
    <property type="entry name" value="OMPdecase"/>
    <property type="match status" value="1"/>
</dbReference>
<evidence type="ECO:0000313" key="14">
    <source>
        <dbReference type="EMBL" id="MBO1265536.1"/>
    </source>
</evidence>
<dbReference type="RefSeq" id="WP_207600061.1">
    <property type="nucleotide sequence ID" value="NZ_JAFNJU010000008.1"/>
</dbReference>
<dbReference type="GO" id="GO:0005829">
    <property type="term" value="C:cytosol"/>
    <property type="evidence" value="ECO:0007669"/>
    <property type="project" value="TreeGrafter"/>
</dbReference>
<evidence type="ECO:0000256" key="4">
    <source>
        <dbReference type="ARBA" id="ARBA00022793"/>
    </source>
</evidence>
<feature type="binding site" evidence="9 11">
    <location>
        <position position="30"/>
    </location>
    <ligand>
        <name>substrate</name>
    </ligand>
</feature>
<dbReference type="PANTHER" id="PTHR32119:SF2">
    <property type="entry name" value="OROTIDINE 5'-PHOSPHATE DECARBOXYLASE"/>
    <property type="match status" value="1"/>
</dbReference>
<evidence type="ECO:0000256" key="5">
    <source>
        <dbReference type="ARBA" id="ARBA00022975"/>
    </source>
</evidence>
<feature type="active site" description="For OMPdecase activity" evidence="10">
    <location>
        <position position="57"/>
    </location>
</feature>
<comment type="function">
    <text evidence="1 9">Catalyzes the decarboxylation of orotidine 5'-monophosphate (OMP) to uridine 5'-monophosphate (UMP).</text>
</comment>
<evidence type="ECO:0000256" key="2">
    <source>
        <dbReference type="ARBA" id="ARBA00004861"/>
    </source>
</evidence>
<dbReference type="AlphaFoldDB" id="A0A939H9C8"/>
<comment type="caution">
    <text evidence="14">The sequence shown here is derived from an EMBL/GenBank/DDBJ whole genome shotgun (WGS) entry which is preliminary data.</text>
</comment>
<comment type="subunit">
    <text evidence="3 9">Homodimer.</text>
</comment>
<dbReference type="SUPFAM" id="SSF51366">
    <property type="entry name" value="Ribulose-phoshate binding barrel"/>
    <property type="match status" value="1"/>
</dbReference>
<evidence type="ECO:0000256" key="8">
    <source>
        <dbReference type="ARBA" id="ARBA00061012"/>
    </source>
</evidence>
<evidence type="ECO:0000256" key="1">
    <source>
        <dbReference type="ARBA" id="ARBA00002356"/>
    </source>
</evidence>
<feature type="domain" description="Orotidine 5'-phosphate decarboxylase" evidence="13">
    <location>
        <begin position="3"/>
        <end position="223"/>
    </location>
</feature>
<organism evidence="14 15">
    <name type="scientific">Proteiniclasticum aestuarii</name>
    <dbReference type="NCBI Taxonomy" id="2817862"/>
    <lineage>
        <taxon>Bacteria</taxon>
        <taxon>Bacillati</taxon>
        <taxon>Bacillota</taxon>
        <taxon>Clostridia</taxon>
        <taxon>Eubacteriales</taxon>
        <taxon>Clostridiaceae</taxon>
        <taxon>Proteiniclasticum</taxon>
    </lineage>
</organism>
<dbReference type="InterPro" id="IPR001754">
    <property type="entry name" value="OMPdeCOase_dom"/>
</dbReference>
<keyword evidence="6 9" id="KW-0456">Lyase</keyword>
<keyword evidence="5 9" id="KW-0665">Pyrimidine biosynthesis</keyword>
<dbReference type="EMBL" id="JAFNJU010000008">
    <property type="protein sequence ID" value="MBO1265536.1"/>
    <property type="molecule type" value="Genomic_DNA"/>
</dbReference>
<dbReference type="Pfam" id="PF00215">
    <property type="entry name" value="OMPdecase"/>
    <property type="match status" value="1"/>
</dbReference>
<dbReference type="HAMAP" id="MF_01200_B">
    <property type="entry name" value="OMPdecase_type1_B"/>
    <property type="match status" value="1"/>
</dbReference>
<evidence type="ECO:0000313" key="15">
    <source>
        <dbReference type="Proteomes" id="UP000664218"/>
    </source>
</evidence>
<comment type="similarity">
    <text evidence="8 9">Belongs to the OMP decarboxylase family. Type 1 subfamily.</text>
</comment>
<comment type="pathway">
    <text evidence="2 9 12">Pyrimidine metabolism; UMP biosynthesis via de novo pathway; UMP from orotate: step 2/2.</text>
</comment>
<feature type="binding site" evidence="9">
    <location>
        <begin position="57"/>
        <end position="66"/>
    </location>
    <ligand>
        <name>substrate</name>
    </ligand>
</feature>
<reference evidence="14" key="1">
    <citation type="submission" date="2021-03" db="EMBL/GenBank/DDBJ databases">
        <title>Proteiniclasticum marinus sp. nov., isolated from tidal flat sediment.</title>
        <authorList>
            <person name="Namirimu T."/>
            <person name="Yang J.-A."/>
            <person name="Yang S.-H."/>
            <person name="Kim Y.-J."/>
            <person name="Kwon K.K."/>
        </authorList>
    </citation>
    <scope>NUCLEOTIDE SEQUENCE</scope>
    <source>
        <strain evidence="14">SCR006</strain>
    </source>
</reference>
<feature type="binding site" evidence="9 11">
    <location>
        <position position="9"/>
    </location>
    <ligand>
        <name>substrate</name>
    </ligand>
</feature>
<evidence type="ECO:0000256" key="11">
    <source>
        <dbReference type="PIRSR" id="PIRSR614732-2"/>
    </source>
</evidence>
<feature type="binding site" evidence="9 11">
    <location>
        <position position="178"/>
    </location>
    <ligand>
        <name>substrate</name>
    </ligand>
</feature>
<evidence type="ECO:0000256" key="9">
    <source>
        <dbReference type="HAMAP-Rule" id="MF_01200"/>
    </source>
</evidence>
<gene>
    <name evidence="9 14" type="primary">pyrF</name>
    <name evidence="14" type="ORF">J3A84_10875</name>
</gene>
<evidence type="ECO:0000256" key="7">
    <source>
        <dbReference type="ARBA" id="ARBA00049157"/>
    </source>
</evidence>
<dbReference type="NCBIfam" id="TIGR01740">
    <property type="entry name" value="pyrF"/>
    <property type="match status" value="1"/>
</dbReference>
<evidence type="ECO:0000256" key="3">
    <source>
        <dbReference type="ARBA" id="ARBA00011738"/>
    </source>
</evidence>
<feature type="active site" description="Proton donor" evidence="9">
    <location>
        <position position="59"/>
    </location>
</feature>
<feature type="active site" description="For OMPdecase activity" evidence="10">
    <location>
        <position position="62"/>
    </location>
</feature>
<dbReference type="InterPro" id="IPR011060">
    <property type="entry name" value="RibuloseP-bd_barrel"/>
</dbReference>
<dbReference type="CDD" id="cd04725">
    <property type="entry name" value="OMP_decarboxylase_like"/>
    <property type="match status" value="1"/>
</dbReference>
<accession>A0A939H9C8</accession>
<evidence type="ECO:0000256" key="12">
    <source>
        <dbReference type="RuleBase" id="RU000512"/>
    </source>
</evidence>
<feature type="active site" description="For OMPdecase activity" evidence="10">
    <location>
        <position position="59"/>
    </location>
</feature>
<keyword evidence="4 9" id="KW-0210">Decarboxylase</keyword>
<dbReference type="NCBIfam" id="NF001273">
    <property type="entry name" value="PRK00230.1"/>
    <property type="match status" value="1"/>
</dbReference>
<evidence type="ECO:0000259" key="13">
    <source>
        <dbReference type="SMART" id="SM00934"/>
    </source>
</evidence>